<organism evidence="1 2">
    <name type="scientific">Violaceomyces palustris</name>
    <dbReference type="NCBI Taxonomy" id="1673888"/>
    <lineage>
        <taxon>Eukaryota</taxon>
        <taxon>Fungi</taxon>
        <taxon>Dikarya</taxon>
        <taxon>Basidiomycota</taxon>
        <taxon>Ustilaginomycotina</taxon>
        <taxon>Ustilaginomycetes</taxon>
        <taxon>Violaceomycetales</taxon>
        <taxon>Violaceomycetaceae</taxon>
        <taxon>Violaceomyces</taxon>
    </lineage>
</organism>
<sequence length="81" mass="9129">MESFLQLGAARPPSLTNPPLLCPTVERDTLRHYKGYSRNSNPVYPSLHFVSHPIHPFISFAHSQQDLLGSSTIISRRRSPC</sequence>
<name>A0ACD0NSE2_9BASI</name>
<evidence type="ECO:0000313" key="2">
    <source>
        <dbReference type="Proteomes" id="UP000245626"/>
    </source>
</evidence>
<reference evidence="1 2" key="1">
    <citation type="journal article" date="2018" name="Mol. Biol. Evol.">
        <title>Broad Genomic Sampling Reveals a Smut Pathogenic Ancestry of the Fungal Clade Ustilaginomycotina.</title>
        <authorList>
            <person name="Kijpornyongpan T."/>
            <person name="Mondo S.J."/>
            <person name="Barry K."/>
            <person name="Sandor L."/>
            <person name="Lee J."/>
            <person name="Lipzen A."/>
            <person name="Pangilinan J."/>
            <person name="LaButti K."/>
            <person name="Hainaut M."/>
            <person name="Henrissat B."/>
            <person name="Grigoriev I.V."/>
            <person name="Spatafora J.W."/>
            <person name="Aime M.C."/>
        </authorList>
    </citation>
    <scope>NUCLEOTIDE SEQUENCE [LARGE SCALE GENOMIC DNA]</scope>
    <source>
        <strain evidence="1 2">SA 807</strain>
    </source>
</reference>
<keyword evidence="2" id="KW-1185">Reference proteome</keyword>
<evidence type="ECO:0000313" key="1">
    <source>
        <dbReference type="EMBL" id="PWN48672.1"/>
    </source>
</evidence>
<gene>
    <name evidence="1" type="ORF">IE53DRAFT_389115</name>
</gene>
<dbReference type="Proteomes" id="UP000245626">
    <property type="component" value="Unassembled WGS sequence"/>
</dbReference>
<proteinExistence type="predicted"/>
<protein>
    <submittedName>
        <fullName evidence="1">Uncharacterized protein</fullName>
    </submittedName>
</protein>
<accession>A0ACD0NSE2</accession>
<dbReference type="EMBL" id="KZ820160">
    <property type="protein sequence ID" value="PWN48672.1"/>
    <property type="molecule type" value="Genomic_DNA"/>
</dbReference>